<name>A0A1Q9LMG4_9PSEU</name>
<feature type="transmembrane region" description="Helical" evidence="1">
    <location>
        <begin position="42"/>
        <end position="60"/>
    </location>
</feature>
<evidence type="ECO:0000313" key="3">
    <source>
        <dbReference type="Proteomes" id="UP000186040"/>
    </source>
</evidence>
<keyword evidence="1" id="KW-1133">Transmembrane helix</keyword>
<evidence type="ECO:0000256" key="1">
    <source>
        <dbReference type="SAM" id="Phobius"/>
    </source>
</evidence>
<dbReference type="EMBL" id="MKQR01000011">
    <property type="protein sequence ID" value="OLR93184.1"/>
    <property type="molecule type" value="Genomic_DNA"/>
</dbReference>
<keyword evidence="1" id="KW-0472">Membrane</keyword>
<dbReference type="STRING" id="1193682.BJP25_16945"/>
<evidence type="ECO:0000313" key="2">
    <source>
        <dbReference type="EMBL" id="OLR93184.1"/>
    </source>
</evidence>
<keyword evidence="3" id="KW-1185">Reference proteome</keyword>
<keyword evidence="1" id="KW-0812">Transmembrane</keyword>
<feature type="transmembrane region" description="Helical" evidence="1">
    <location>
        <begin position="12"/>
        <end position="30"/>
    </location>
</feature>
<evidence type="ECO:0008006" key="4">
    <source>
        <dbReference type="Google" id="ProtNLM"/>
    </source>
</evidence>
<organism evidence="2 3">
    <name type="scientific">Actinokineospora bangkokensis</name>
    <dbReference type="NCBI Taxonomy" id="1193682"/>
    <lineage>
        <taxon>Bacteria</taxon>
        <taxon>Bacillati</taxon>
        <taxon>Actinomycetota</taxon>
        <taxon>Actinomycetes</taxon>
        <taxon>Pseudonocardiales</taxon>
        <taxon>Pseudonocardiaceae</taxon>
        <taxon>Actinokineospora</taxon>
    </lineage>
</organism>
<proteinExistence type="predicted"/>
<dbReference type="Proteomes" id="UP000186040">
    <property type="component" value="Unassembled WGS sequence"/>
</dbReference>
<gene>
    <name evidence="2" type="ORF">BJP25_16945</name>
</gene>
<sequence>MITTIRRRGEFALACGTAVAMLVGMLWFAAFQPGAADYPTTAAALAVLWAGLWPGLLPALNARLVVTTRGLEVTNYYTRHWVPFAAVSWVQRTDEVVLHLVGGPRLKVAAGAWSVASRLRGDSVQREIADRIERARDAARAEPDADTAVRREFVLQPYPALAILVVVEGVALARHLIAG</sequence>
<reference evidence="2 3" key="1">
    <citation type="submission" date="2016-10" db="EMBL/GenBank/DDBJ databases">
        <title>The Draft Genome Sequence of Actinokineospora bangkokensis 44EHWT reveals the biosynthetic pathway of antifungal compounds Thailandins with unusual extender unit butylmalonyl-CoA.</title>
        <authorList>
            <person name="Greule A."/>
            <person name="Intra B."/>
            <person name="Flemming S."/>
            <person name="Rommel M.G."/>
            <person name="Panbangred W."/>
            <person name="Bechthold A."/>
        </authorList>
    </citation>
    <scope>NUCLEOTIDE SEQUENCE [LARGE SCALE GENOMIC DNA]</scope>
    <source>
        <strain evidence="2 3">44EHW</strain>
    </source>
</reference>
<protein>
    <recommendedName>
        <fullName evidence="4">PH domain-containing protein</fullName>
    </recommendedName>
</protein>
<accession>A0A1Q9LMG4</accession>
<comment type="caution">
    <text evidence="2">The sequence shown here is derived from an EMBL/GenBank/DDBJ whole genome shotgun (WGS) entry which is preliminary data.</text>
</comment>
<dbReference type="AlphaFoldDB" id="A0A1Q9LMG4"/>